<dbReference type="Proteomes" id="UP000232323">
    <property type="component" value="Unassembled WGS sequence"/>
</dbReference>
<keyword evidence="1" id="KW-1133">Transmembrane helix</keyword>
<evidence type="ECO:0000256" key="1">
    <source>
        <dbReference type="SAM" id="Phobius"/>
    </source>
</evidence>
<gene>
    <name evidence="3" type="ORF">CEUSTIGMA_g6017.t1</name>
</gene>
<feature type="chain" id="PRO_5012468076" evidence="2">
    <location>
        <begin position="17"/>
        <end position="300"/>
    </location>
</feature>
<reference evidence="3 4" key="1">
    <citation type="submission" date="2017-08" db="EMBL/GenBank/DDBJ databases">
        <title>Acidophilic green algal genome provides insights into adaptation to an acidic environment.</title>
        <authorList>
            <person name="Hirooka S."/>
            <person name="Hirose Y."/>
            <person name="Kanesaki Y."/>
            <person name="Higuchi S."/>
            <person name="Fujiwara T."/>
            <person name="Onuma R."/>
            <person name="Era A."/>
            <person name="Ohbayashi R."/>
            <person name="Uzuka A."/>
            <person name="Nozaki H."/>
            <person name="Yoshikawa H."/>
            <person name="Miyagishima S.Y."/>
        </authorList>
    </citation>
    <scope>NUCLEOTIDE SEQUENCE [LARGE SCALE GENOMIC DNA]</scope>
    <source>
        <strain evidence="3 4">NIES-2499</strain>
    </source>
</reference>
<name>A0A250X676_9CHLO</name>
<dbReference type="PANTHER" id="PTHR35285:SF1">
    <property type="entry name" value="2-C-METHYL-D-ERYTHRITOL 4-PHOSPHATE CYTIDYLYLTRANSFERASE"/>
    <property type="match status" value="1"/>
</dbReference>
<comment type="caution">
    <text evidence="3">The sequence shown here is derived from an EMBL/GenBank/DDBJ whole genome shotgun (WGS) entry which is preliminary data.</text>
</comment>
<dbReference type="AlphaFoldDB" id="A0A250X676"/>
<accession>A0A250X676</accession>
<dbReference type="EMBL" id="BEGY01000033">
    <property type="protein sequence ID" value="GAX78578.1"/>
    <property type="molecule type" value="Genomic_DNA"/>
</dbReference>
<sequence>MMLVFVSSLFLYAVNAAPLDLGSTSPLLLWSSEGLVGKGRGSHVTYSVLSDASEAAADAVREIFGKRARGSGLIQLNQEERVDDMTVVLFAGSQLSSPDLRQGKAEKLSAILGAAASSLVIPYTAGQSRHAATSIQSQFEQEGLLVKSIGCSSAINDLVKEVTDALGNQPSPQVLIVCPQLDPSLVSEQAGLEEELNQLLMVQEALDASQTKHTVVYTTQHYSTHERRRTMLSSSSPPPQISIAPLTGFGNYTTCGTLCLVQVRWLEGMLAVLFLAVASCAGLTCLNLLNTPTRYEVAAE</sequence>
<feature type="signal peptide" evidence="2">
    <location>
        <begin position="1"/>
        <end position="16"/>
    </location>
</feature>
<dbReference type="PANTHER" id="PTHR35285">
    <property type="entry name" value="2-C-METHYL-D-ERYTHRITOL 4-PHOSPHATE CYTIDYLYLTRANSFERASE"/>
    <property type="match status" value="1"/>
</dbReference>
<keyword evidence="1" id="KW-0812">Transmembrane</keyword>
<organism evidence="3 4">
    <name type="scientific">Chlamydomonas eustigma</name>
    <dbReference type="NCBI Taxonomy" id="1157962"/>
    <lineage>
        <taxon>Eukaryota</taxon>
        <taxon>Viridiplantae</taxon>
        <taxon>Chlorophyta</taxon>
        <taxon>core chlorophytes</taxon>
        <taxon>Chlorophyceae</taxon>
        <taxon>CS clade</taxon>
        <taxon>Chlamydomonadales</taxon>
        <taxon>Chlamydomonadaceae</taxon>
        <taxon>Chlamydomonas</taxon>
    </lineage>
</organism>
<evidence type="ECO:0000313" key="3">
    <source>
        <dbReference type="EMBL" id="GAX78578.1"/>
    </source>
</evidence>
<keyword evidence="4" id="KW-1185">Reference proteome</keyword>
<keyword evidence="2" id="KW-0732">Signal</keyword>
<dbReference type="OrthoDB" id="529825at2759"/>
<protein>
    <submittedName>
        <fullName evidence="3">Uncharacterized protein</fullName>
    </submittedName>
</protein>
<evidence type="ECO:0000313" key="4">
    <source>
        <dbReference type="Proteomes" id="UP000232323"/>
    </source>
</evidence>
<keyword evidence="1" id="KW-0472">Membrane</keyword>
<evidence type="ECO:0000256" key="2">
    <source>
        <dbReference type="SAM" id="SignalP"/>
    </source>
</evidence>
<feature type="transmembrane region" description="Helical" evidence="1">
    <location>
        <begin position="265"/>
        <end position="289"/>
    </location>
</feature>
<proteinExistence type="predicted"/>